<dbReference type="InterPro" id="IPR013187">
    <property type="entry name" value="F-box-assoc_dom_typ3"/>
</dbReference>
<reference evidence="2" key="1">
    <citation type="submission" date="2023-05" db="EMBL/GenBank/DDBJ databases">
        <authorList>
            <person name="Huff M."/>
        </authorList>
    </citation>
    <scope>NUCLEOTIDE SEQUENCE</scope>
</reference>
<dbReference type="Proteomes" id="UP000834106">
    <property type="component" value="Chromosome 11"/>
</dbReference>
<dbReference type="Gene3D" id="1.20.1280.50">
    <property type="match status" value="1"/>
</dbReference>
<dbReference type="SMART" id="SM00256">
    <property type="entry name" value="FBOX"/>
    <property type="match status" value="1"/>
</dbReference>
<dbReference type="InterPro" id="IPR017451">
    <property type="entry name" value="F-box-assoc_interact_dom"/>
</dbReference>
<gene>
    <name evidence="2" type="ORF">FPE_LOCUS18527</name>
</gene>
<dbReference type="Pfam" id="PF00646">
    <property type="entry name" value="F-box"/>
    <property type="match status" value="1"/>
</dbReference>
<name>A0AAD1ZQ37_9LAMI</name>
<dbReference type="PROSITE" id="PS50181">
    <property type="entry name" value="FBOX"/>
    <property type="match status" value="1"/>
</dbReference>
<evidence type="ECO:0000313" key="3">
    <source>
        <dbReference type="Proteomes" id="UP000834106"/>
    </source>
</evidence>
<dbReference type="AlphaFoldDB" id="A0AAD1ZQ37"/>
<evidence type="ECO:0000313" key="2">
    <source>
        <dbReference type="EMBL" id="CAI9771097.1"/>
    </source>
</evidence>
<dbReference type="Pfam" id="PF08268">
    <property type="entry name" value="FBA_3"/>
    <property type="match status" value="1"/>
</dbReference>
<proteinExistence type="predicted"/>
<dbReference type="InterPro" id="IPR050796">
    <property type="entry name" value="SCF_F-box_component"/>
</dbReference>
<keyword evidence="3" id="KW-1185">Reference proteome</keyword>
<dbReference type="SUPFAM" id="SSF50965">
    <property type="entry name" value="Galactose oxidase, central domain"/>
    <property type="match status" value="1"/>
</dbReference>
<evidence type="ECO:0000259" key="1">
    <source>
        <dbReference type="PROSITE" id="PS50181"/>
    </source>
</evidence>
<dbReference type="PANTHER" id="PTHR31672:SF13">
    <property type="entry name" value="F-BOX PROTEIN CPR30-LIKE"/>
    <property type="match status" value="1"/>
</dbReference>
<dbReference type="PANTHER" id="PTHR31672">
    <property type="entry name" value="BNACNNG10540D PROTEIN"/>
    <property type="match status" value="1"/>
</dbReference>
<dbReference type="SUPFAM" id="SSF81383">
    <property type="entry name" value="F-box domain"/>
    <property type="match status" value="1"/>
</dbReference>
<dbReference type="InterPro" id="IPR036047">
    <property type="entry name" value="F-box-like_dom_sf"/>
</dbReference>
<feature type="domain" description="F-box" evidence="1">
    <location>
        <begin position="28"/>
        <end position="74"/>
    </location>
</feature>
<dbReference type="EMBL" id="OU503046">
    <property type="protein sequence ID" value="CAI9771097.1"/>
    <property type="molecule type" value="Genomic_DNA"/>
</dbReference>
<dbReference type="InterPro" id="IPR001810">
    <property type="entry name" value="F-box_dom"/>
</dbReference>
<dbReference type="NCBIfam" id="TIGR01640">
    <property type="entry name" value="F_box_assoc_1"/>
    <property type="match status" value="1"/>
</dbReference>
<dbReference type="InterPro" id="IPR011043">
    <property type="entry name" value="Gal_Oxase/kelch_b-propeller"/>
</dbReference>
<dbReference type="CDD" id="cd22157">
    <property type="entry name" value="F-box_AtFBW1-like"/>
    <property type="match status" value="1"/>
</dbReference>
<sequence>MEKFQPECTRNSSCATILQQSKEIGYLSQKNPSLPSEIITEILSRLPVKSLLKFMCVSKEWLSLISSPEFIKIHLKIASNDPNFTRHRIMFTISEPRFNLKNCSLRSFLYEPSTDAVKIVYPGRNPRTFVRVVGSCNGLICIAITENDFILWNPSVRKYKKLPNVDVVMKPRLCIQYGFGFDEANEDYKVVGIFGRYENLGRYKTVVKVYSLKNDSWRRIENFKGGTPIHDMGKFVNGKLHWLASPRTVHTSSRWDIVSLDVEREIYGTVEQPNYGEADFSAVMLGVLGGCICVLCNYEKTCADVWVLKDYGVKESWTKVVSIPYIDEPGKYVSSIPLCILLNGEVLLALGSSFVVYNPKENSFRFPNISNGGKTRKGLRLMLPSLLYQHDGGSTTNIGRKLVCGLEGSSGGILAERMWWMSYLK</sequence>
<organism evidence="2 3">
    <name type="scientific">Fraxinus pennsylvanica</name>
    <dbReference type="NCBI Taxonomy" id="56036"/>
    <lineage>
        <taxon>Eukaryota</taxon>
        <taxon>Viridiplantae</taxon>
        <taxon>Streptophyta</taxon>
        <taxon>Embryophyta</taxon>
        <taxon>Tracheophyta</taxon>
        <taxon>Spermatophyta</taxon>
        <taxon>Magnoliopsida</taxon>
        <taxon>eudicotyledons</taxon>
        <taxon>Gunneridae</taxon>
        <taxon>Pentapetalae</taxon>
        <taxon>asterids</taxon>
        <taxon>lamiids</taxon>
        <taxon>Lamiales</taxon>
        <taxon>Oleaceae</taxon>
        <taxon>Oleeae</taxon>
        <taxon>Fraxinus</taxon>
    </lineage>
</organism>
<accession>A0AAD1ZQ37</accession>
<protein>
    <recommendedName>
        <fullName evidence="1">F-box domain-containing protein</fullName>
    </recommendedName>
</protein>